<dbReference type="InterPro" id="IPR029028">
    <property type="entry name" value="Alpha/beta_knot_MTases"/>
</dbReference>
<dbReference type="GO" id="GO:0008173">
    <property type="term" value="F:RNA methyltransferase activity"/>
    <property type="evidence" value="ECO:0007669"/>
    <property type="project" value="InterPro"/>
</dbReference>
<dbReference type="CDD" id="cd18103">
    <property type="entry name" value="SpoU-like_RlmB"/>
    <property type="match status" value="1"/>
</dbReference>
<dbReference type="SUPFAM" id="SSF75217">
    <property type="entry name" value="alpha/beta knot"/>
    <property type="match status" value="1"/>
</dbReference>
<dbReference type="InterPro" id="IPR029026">
    <property type="entry name" value="tRNA_m1G_MTases_N"/>
</dbReference>
<dbReference type="GO" id="GO:0003723">
    <property type="term" value="F:RNA binding"/>
    <property type="evidence" value="ECO:0007669"/>
    <property type="project" value="InterPro"/>
</dbReference>
<dbReference type="Gene3D" id="3.30.1330.30">
    <property type="match status" value="1"/>
</dbReference>
<dbReference type="RefSeq" id="WP_014335542.1">
    <property type="nucleotide sequence ID" value="NC_019552.1"/>
</dbReference>
<organism evidence="5 6">
    <name type="scientific">Mesomycoplasma hyorhinis SK76</name>
    <dbReference type="NCBI Taxonomy" id="1118964"/>
    <lineage>
        <taxon>Bacteria</taxon>
        <taxon>Bacillati</taxon>
        <taxon>Mycoplasmatota</taxon>
        <taxon>Mycoplasmoidales</taxon>
        <taxon>Metamycoplasmataceae</taxon>
        <taxon>Mesomycoplasma</taxon>
    </lineage>
</organism>
<feature type="domain" description="RNA 2-O ribose methyltransferase substrate binding" evidence="4">
    <location>
        <begin position="4"/>
        <end position="70"/>
    </location>
</feature>
<protein>
    <submittedName>
        <fullName evidence="5">TrmH family tRNA/rRNA methyltransferase YacO</fullName>
    </submittedName>
</protein>
<evidence type="ECO:0000313" key="5">
    <source>
        <dbReference type="EMBL" id="AFX74197.1"/>
    </source>
</evidence>
<dbReference type="SMART" id="SM00967">
    <property type="entry name" value="SpoU_sub_bind"/>
    <property type="match status" value="1"/>
</dbReference>
<keyword evidence="2 5" id="KW-0489">Methyltransferase</keyword>
<dbReference type="InterPro" id="IPR013123">
    <property type="entry name" value="SpoU_subst-bd"/>
</dbReference>
<evidence type="ECO:0000313" key="6">
    <source>
        <dbReference type="Proteomes" id="UP000009399"/>
    </source>
</evidence>
<dbReference type="Pfam" id="PF08032">
    <property type="entry name" value="SpoU_sub_bind"/>
    <property type="match status" value="1"/>
</dbReference>
<proteinExistence type="inferred from homology"/>
<dbReference type="Pfam" id="PF00588">
    <property type="entry name" value="SpoU_methylase"/>
    <property type="match status" value="1"/>
</dbReference>
<sequence>MVKYICGKNSLLDAIKNNVPIKKIYLTKIVPNLNLNTYQVHIVEKSFLDKLAKGINHQGFVAEIENVKYFPIESIFKDNPKRILVLDHIQDNHNLGAIIRSANAAGIKHIILPKDNCAKINDSVIRISSGGFVGIKFILVNSLLATFEKLKKHNFWIYASALSKTAKPLDQIVFNQPSAIVLGSEAKGISKSLLNQSDEIFYIPMQGTVQSLNVSVAAGIILFKN</sequence>
<evidence type="ECO:0000256" key="2">
    <source>
        <dbReference type="ARBA" id="ARBA00022603"/>
    </source>
</evidence>
<dbReference type="InterPro" id="IPR004441">
    <property type="entry name" value="rRNA_MeTrfase_TrmH"/>
</dbReference>
<accession>A0AAI8FCY7</accession>
<comment type="similarity">
    <text evidence="1">Belongs to the class IV-like SAM-binding methyltransferase superfamily. RNA methyltransferase TrmH family.</text>
</comment>
<dbReference type="Proteomes" id="UP000009399">
    <property type="component" value="Chromosome"/>
</dbReference>
<evidence type="ECO:0000259" key="4">
    <source>
        <dbReference type="SMART" id="SM00967"/>
    </source>
</evidence>
<dbReference type="InterPro" id="IPR029064">
    <property type="entry name" value="Ribosomal_eL30-like_sf"/>
</dbReference>
<dbReference type="PANTHER" id="PTHR46429">
    <property type="entry name" value="23S RRNA (GUANOSINE-2'-O-)-METHYLTRANSFERASE RLMB"/>
    <property type="match status" value="1"/>
</dbReference>
<dbReference type="InterPro" id="IPR001537">
    <property type="entry name" value="SpoU_MeTrfase"/>
</dbReference>
<dbReference type="NCBIfam" id="TIGR00186">
    <property type="entry name" value="rRNA_methyl_3"/>
    <property type="match status" value="1"/>
</dbReference>
<dbReference type="KEGG" id="mhs:MOS_270"/>
<dbReference type="AlphaFoldDB" id="A0AAI8FCY7"/>
<dbReference type="GeneID" id="93248390"/>
<dbReference type="GO" id="GO:0005829">
    <property type="term" value="C:cytosol"/>
    <property type="evidence" value="ECO:0007669"/>
    <property type="project" value="TreeGrafter"/>
</dbReference>
<dbReference type="EMBL" id="CP003914">
    <property type="protein sequence ID" value="AFX74197.1"/>
    <property type="molecule type" value="Genomic_DNA"/>
</dbReference>
<reference evidence="5 6" key="1">
    <citation type="journal article" date="2013" name="Genome Announc.">
        <title>Complete Genome Sequence of Mycoplasma hyorhinis Strain SK76.</title>
        <authorList>
            <person name="Goodison S."/>
            <person name="Urquidi V."/>
            <person name="Kumar D."/>
            <person name="Reyes L."/>
            <person name="Rosser C.J."/>
        </authorList>
    </citation>
    <scope>NUCLEOTIDE SEQUENCE [LARGE SCALE GENOMIC DNA]</scope>
    <source>
        <strain evidence="5 6">SK76</strain>
    </source>
</reference>
<dbReference type="PANTHER" id="PTHR46429:SF1">
    <property type="entry name" value="23S RRNA (GUANOSINE-2'-O-)-METHYLTRANSFERASE RLMB"/>
    <property type="match status" value="1"/>
</dbReference>
<dbReference type="GO" id="GO:0006396">
    <property type="term" value="P:RNA processing"/>
    <property type="evidence" value="ECO:0007669"/>
    <property type="project" value="InterPro"/>
</dbReference>
<gene>
    <name evidence="5" type="ORF">MOS_270</name>
</gene>
<dbReference type="SUPFAM" id="SSF55315">
    <property type="entry name" value="L30e-like"/>
    <property type="match status" value="1"/>
</dbReference>
<dbReference type="GO" id="GO:0032259">
    <property type="term" value="P:methylation"/>
    <property type="evidence" value="ECO:0007669"/>
    <property type="project" value="UniProtKB-KW"/>
</dbReference>
<dbReference type="Gene3D" id="3.40.1280.10">
    <property type="match status" value="1"/>
</dbReference>
<evidence type="ECO:0000256" key="3">
    <source>
        <dbReference type="ARBA" id="ARBA00022679"/>
    </source>
</evidence>
<keyword evidence="3" id="KW-0808">Transferase</keyword>
<evidence type="ECO:0000256" key="1">
    <source>
        <dbReference type="ARBA" id="ARBA00007228"/>
    </source>
</evidence>
<name>A0AAI8FCY7_MESHY</name>